<evidence type="ECO:0000256" key="9">
    <source>
        <dbReference type="ARBA" id="ARBA00023211"/>
    </source>
</evidence>
<evidence type="ECO:0000256" key="4">
    <source>
        <dbReference type="ARBA" id="ARBA00013081"/>
    </source>
</evidence>
<comment type="cofactor">
    <cofactor evidence="1">
        <name>Mn(2+)</name>
        <dbReference type="ChEBI" id="CHEBI:29035"/>
    </cofactor>
</comment>
<evidence type="ECO:0000256" key="2">
    <source>
        <dbReference type="ARBA" id="ARBA00001946"/>
    </source>
</evidence>
<dbReference type="EC" id="3.1.3.16" evidence="4"/>
<evidence type="ECO:0000256" key="11">
    <source>
        <dbReference type="ARBA" id="ARBA00048336"/>
    </source>
</evidence>
<evidence type="ECO:0000256" key="7">
    <source>
        <dbReference type="ARBA" id="ARBA00022842"/>
    </source>
</evidence>
<evidence type="ECO:0000256" key="12">
    <source>
        <dbReference type="RuleBase" id="RU003465"/>
    </source>
</evidence>
<dbReference type="PROSITE" id="PS01032">
    <property type="entry name" value="PPM_1"/>
    <property type="match status" value="1"/>
</dbReference>
<dbReference type="SMART" id="SM00332">
    <property type="entry name" value="PP2Cc"/>
    <property type="match status" value="1"/>
</dbReference>
<proteinExistence type="inferred from homology"/>
<dbReference type="InterPro" id="IPR036457">
    <property type="entry name" value="PPM-type-like_dom_sf"/>
</dbReference>
<dbReference type="Gene3D" id="3.60.40.10">
    <property type="entry name" value="PPM-type phosphatase domain"/>
    <property type="match status" value="1"/>
</dbReference>
<keyword evidence="6 12" id="KW-0378">Hydrolase</keyword>
<dbReference type="PANTHER" id="PTHR47992">
    <property type="entry name" value="PROTEIN PHOSPHATASE"/>
    <property type="match status" value="1"/>
</dbReference>
<evidence type="ECO:0000256" key="8">
    <source>
        <dbReference type="ARBA" id="ARBA00022912"/>
    </source>
</evidence>
<comment type="cofactor">
    <cofactor evidence="2">
        <name>Mg(2+)</name>
        <dbReference type="ChEBI" id="CHEBI:18420"/>
    </cofactor>
</comment>
<keyword evidence="5" id="KW-0479">Metal-binding</keyword>
<dbReference type="PROSITE" id="PS51746">
    <property type="entry name" value="PPM_2"/>
    <property type="match status" value="1"/>
</dbReference>
<keyword evidence="9" id="KW-0464">Manganese</keyword>
<dbReference type="EMBL" id="JACEFO010001756">
    <property type="protein sequence ID" value="KAF8708676.1"/>
    <property type="molecule type" value="Genomic_DNA"/>
</dbReference>
<dbReference type="Pfam" id="PF00481">
    <property type="entry name" value="PP2C"/>
    <property type="match status" value="1"/>
</dbReference>
<sequence length="404" mass="44062">MLGPLLRLLSGCGGVWPTSPAPGAASSSSSSGEDSEGRDGLLWWRDLARCHAGDVSVAVAQANQVLEDQCCLESAPPLGTVIGVFDGHGGPEAARFACDNLFPNLRGNPNPNATHLRCPPPKTDRRMFDLLAEVSSGPQGVTANAIREAFLATEEGFLALVSRLWEARPDIATAGTCCLVGVVHNRTLFVANLGDSRAVLGKKVGRTGQIAAEQLCSEHNANQEAVRQELVAQHPDDPQIVALKHGVWRVRGLIQVSRSIGDVYLKHAKYNTERIKPKFRLSEPFTKPILSADPSIISRTLQPNDSFIIFASDGLWEHLSNQDAVEIVHSHQRAGSARRLIKAALQEAARKREMRYSDLTKIDKKVRRHFHDDITVIVLFINYDLLAKGAARGQPLSIRCALDY</sequence>
<comment type="similarity">
    <text evidence="3 12">Belongs to the PP2C family.</text>
</comment>
<dbReference type="Proteomes" id="UP000636709">
    <property type="component" value="Unassembled WGS sequence"/>
</dbReference>
<keyword evidence="7" id="KW-0460">Magnesium</keyword>
<dbReference type="GO" id="GO:0004722">
    <property type="term" value="F:protein serine/threonine phosphatase activity"/>
    <property type="evidence" value="ECO:0007669"/>
    <property type="project" value="UniProtKB-EC"/>
</dbReference>
<dbReference type="InterPro" id="IPR015655">
    <property type="entry name" value="PP2C"/>
</dbReference>
<dbReference type="InterPro" id="IPR000222">
    <property type="entry name" value="PP2C_BS"/>
</dbReference>
<evidence type="ECO:0000313" key="15">
    <source>
        <dbReference type="Proteomes" id="UP000636709"/>
    </source>
</evidence>
<keyword evidence="8 12" id="KW-0904">Protein phosphatase</keyword>
<dbReference type="SUPFAM" id="SSF81606">
    <property type="entry name" value="PP2C-like"/>
    <property type="match status" value="1"/>
</dbReference>
<organism evidence="14 15">
    <name type="scientific">Digitaria exilis</name>
    <dbReference type="NCBI Taxonomy" id="1010633"/>
    <lineage>
        <taxon>Eukaryota</taxon>
        <taxon>Viridiplantae</taxon>
        <taxon>Streptophyta</taxon>
        <taxon>Embryophyta</taxon>
        <taxon>Tracheophyta</taxon>
        <taxon>Spermatophyta</taxon>
        <taxon>Magnoliopsida</taxon>
        <taxon>Liliopsida</taxon>
        <taxon>Poales</taxon>
        <taxon>Poaceae</taxon>
        <taxon>PACMAD clade</taxon>
        <taxon>Panicoideae</taxon>
        <taxon>Panicodae</taxon>
        <taxon>Paniceae</taxon>
        <taxon>Anthephorinae</taxon>
        <taxon>Digitaria</taxon>
    </lineage>
</organism>
<dbReference type="GO" id="GO:0046872">
    <property type="term" value="F:metal ion binding"/>
    <property type="evidence" value="ECO:0007669"/>
    <property type="project" value="UniProtKB-KW"/>
</dbReference>
<evidence type="ECO:0000256" key="6">
    <source>
        <dbReference type="ARBA" id="ARBA00022801"/>
    </source>
</evidence>
<dbReference type="CDD" id="cd00143">
    <property type="entry name" value="PP2Cc"/>
    <property type="match status" value="1"/>
</dbReference>
<evidence type="ECO:0000256" key="10">
    <source>
        <dbReference type="ARBA" id="ARBA00047761"/>
    </source>
</evidence>
<evidence type="ECO:0000256" key="5">
    <source>
        <dbReference type="ARBA" id="ARBA00022723"/>
    </source>
</evidence>
<dbReference type="InterPro" id="IPR001932">
    <property type="entry name" value="PPM-type_phosphatase-like_dom"/>
</dbReference>
<dbReference type="OrthoDB" id="420076at2759"/>
<evidence type="ECO:0000313" key="14">
    <source>
        <dbReference type="EMBL" id="KAF8708676.1"/>
    </source>
</evidence>
<dbReference type="AlphaFoldDB" id="A0A835ER58"/>
<accession>A0A835ER58</accession>
<evidence type="ECO:0000256" key="3">
    <source>
        <dbReference type="ARBA" id="ARBA00006702"/>
    </source>
</evidence>
<comment type="catalytic activity">
    <reaction evidence="10">
        <text>O-phospho-L-seryl-[protein] + H2O = L-seryl-[protein] + phosphate</text>
        <dbReference type="Rhea" id="RHEA:20629"/>
        <dbReference type="Rhea" id="RHEA-COMP:9863"/>
        <dbReference type="Rhea" id="RHEA-COMP:11604"/>
        <dbReference type="ChEBI" id="CHEBI:15377"/>
        <dbReference type="ChEBI" id="CHEBI:29999"/>
        <dbReference type="ChEBI" id="CHEBI:43474"/>
        <dbReference type="ChEBI" id="CHEBI:83421"/>
        <dbReference type="EC" id="3.1.3.16"/>
    </reaction>
</comment>
<protein>
    <recommendedName>
        <fullName evidence="4">protein-serine/threonine phosphatase</fullName>
        <ecNumber evidence="4">3.1.3.16</ecNumber>
    </recommendedName>
</protein>
<comment type="catalytic activity">
    <reaction evidence="11">
        <text>O-phospho-L-threonyl-[protein] + H2O = L-threonyl-[protein] + phosphate</text>
        <dbReference type="Rhea" id="RHEA:47004"/>
        <dbReference type="Rhea" id="RHEA-COMP:11060"/>
        <dbReference type="Rhea" id="RHEA-COMP:11605"/>
        <dbReference type="ChEBI" id="CHEBI:15377"/>
        <dbReference type="ChEBI" id="CHEBI:30013"/>
        <dbReference type="ChEBI" id="CHEBI:43474"/>
        <dbReference type="ChEBI" id="CHEBI:61977"/>
        <dbReference type="EC" id="3.1.3.16"/>
    </reaction>
</comment>
<evidence type="ECO:0000256" key="1">
    <source>
        <dbReference type="ARBA" id="ARBA00001936"/>
    </source>
</evidence>
<comment type="caution">
    <text evidence="14">The sequence shown here is derived from an EMBL/GenBank/DDBJ whole genome shotgun (WGS) entry which is preliminary data.</text>
</comment>
<reference evidence="14" key="1">
    <citation type="submission" date="2020-07" db="EMBL/GenBank/DDBJ databases">
        <title>Genome sequence and genetic diversity analysis of an under-domesticated orphan crop, white fonio (Digitaria exilis).</title>
        <authorList>
            <person name="Bennetzen J.L."/>
            <person name="Chen S."/>
            <person name="Ma X."/>
            <person name="Wang X."/>
            <person name="Yssel A.E.J."/>
            <person name="Chaluvadi S.R."/>
            <person name="Johnson M."/>
            <person name="Gangashetty P."/>
            <person name="Hamidou F."/>
            <person name="Sanogo M.D."/>
            <person name="Zwaenepoel A."/>
            <person name="Wallace J."/>
            <person name="Van De Peer Y."/>
            <person name="Van Deynze A."/>
        </authorList>
    </citation>
    <scope>NUCLEOTIDE SEQUENCE</scope>
    <source>
        <tissue evidence="14">Leaves</tissue>
    </source>
</reference>
<feature type="domain" description="PPM-type phosphatase" evidence="13">
    <location>
        <begin position="54"/>
        <end position="381"/>
    </location>
</feature>
<gene>
    <name evidence="14" type="ORF">HU200_030058</name>
</gene>
<keyword evidence="15" id="KW-1185">Reference proteome</keyword>
<evidence type="ECO:0000259" key="13">
    <source>
        <dbReference type="PROSITE" id="PS51746"/>
    </source>
</evidence>
<name>A0A835ER58_9POAL</name>